<dbReference type="EMBL" id="CP033464">
    <property type="protein sequence ID" value="QDX95888.1"/>
    <property type="molecule type" value="Genomic_DNA"/>
</dbReference>
<evidence type="ECO:0000313" key="1">
    <source>
        <dbReference type="EMBL" id="QDX95888.1"/>
    </source>
</evidence>
<accession>A0A502ILE2</accession>
<dbReference type="AlphaFoldDB" id="A0A502ILE2"/>
<sequence>MEEMLELDLFAEELSEQMDAAVVYDCLGTAGTAGTLGGTAGTFGTYGSY</sequence>
<name>A0A502ILE2_BRELA</name>
<dbReference type="Proteomes" id="UP000319432">
    <property type="component" value="Chromosome"/>
</dbReference>
<keyword evidence="2" id="KW-1185">Reference proteome</keyword>
<gene>
    <name evidence="1" type="ORF">EEL30_25550</name>
</gene>
<dbReference type="NCBIfam" id="NF033482">
    <property type="entry name" value="RiPP_thiocil"/>
    <property type="match status" value="1"/>
</dbReference>
<reference evidence="1 2" key="1">
    <citation type="submission" date="2018-11" db="EMBL/GenBank/DDBJ databases">
        <title>Phylogenetic determinants of toxin gene distribution in genomes of Brevibacillus laterosporus.</title>
        <authorList>
            <person name="Glare T.R."/>
            <person name="Durrant A."/>
            <person name="Berry C."/>
            <person name="Palma L."/>
            <person name="Ormskirk M."/>
            <person name="Cox M.O."/>
        </authorList>
    </citation>
    <scope>NUCLEOTIDE SEQUENCE [LARGE SCALE GENOMIC DNA]</scope>
    <source>
        <strain evidence="1 2">1821L</strain>
    </source>
</reference>
<evidence type="ECO:0000313" key="2">
    <source>
        <dbReference type="Proteomes" id="UP000319432"/>
    </source>
</evidence>
<organism evidence="1 2">
    <name type="scientific">Brevibacillus laterosporus</name>
    <name type="common">Bacillus laterosporus</name>
    <dbReference type="NCBI Taxonomy" id="1465"/>
    <lineage>
        <taxon>Bacteria</taxon>
        <taxon>Bacillati</taxon>
        <taxon>Bacillota</taxon>
        <taxon>Bacilli</taxon>
        <taxon>Bacillales</taxon>
        <taxon>Paenibacillaceae</taxon>
        <taxon>Brevibacillus</taxon>
    </lineage>
</organism>
<dbReference type="InterPro" id="IPR049803">
    <property type="entry name" value="RiPP_thiocil-like"/>
</dbReference>
<proteinExistence type="predicted"/>
<protein>
    <submittedName>
        <fullName evidence="1">Thiocillin family RiPP</fullName>
    </submittedName>
</protein>